<dbReference type="PANTHER" id="PTHR32063">
    <property type="match status" value="1"/>
</dbReference>
<gene>
    <name evidence="3" type="ORF">SCLAV_1380</name>
</gene>
<feature type="transmembrane region" description="Helical" evidence="2">
    <location>
        <begin position="954"/>
        <end position="972"/>
    </location>
</feature>
<feature type="transmembrane region" description="Helical" evidence="2">
    <location>
        <begin position="464"/>
        <end position="492"/>
    </location>
</feature>
<dbReference type="Gene3D" id="3.30.70.1440">
    <property type="entry name" value="Multidrug efflux transporter AcrB pore domain"/>
    <property type="match status" value="1"/>
</dbReference>
<dbReference type="InterPro" id="IPR001036">
    <property type="entry name" value="Acrflvin-R"/>
</dbReference>
<dbReference type="OrthoDB" id="3306666at2"/>
<dbReference type="InterPro" id="IPR027463">
    <property type="entry name" value="AcrB_DN_DC_subdom"/>
</dbReference>
<keyword evidence="2" id="KW-0812">Transmembrane</keyword>
<feature type="transmembrane region" description="Helical" evidence="2">
    <location>
        <begin position="879"/>
        <end position="898"/>
    </location>
</feature>
<dbReference type="Gene3D" id="3.30.70.1430">
    <property type="entry name" value="Multidrug efflux transporter AcrB pore domain"/>
    <property type="match status" value="2"/>
</dbReference>
<evidence type="ECO:0000313" key="3">
    <source>
        <dbReference type="EMBL" id="EFG06459.1"/>
    </source>
</evidence>
<name>B5GUY9_STRCL</name>
<dbReference type="EMBL" id="CM000913">
    <property type="protein sequence ID" value="EFG06459.1"/>
    <property type="molecule type" value="Genomic_DNA"/>
</dbReference>
<dbReference type="Gene3D" id="3.30.2090.10">
    <property type="entry name" value="Multidrug efflux transporter AcrB TolC docking domain, DN and DC subdomains"/>
    <property type="match status" value="2"/>
</dbReference>
<feature type="transmembrane region" description="Helical" evidence="2">
    <location>
        <begin position="386"/>
        <end position="412"/>
    </location>
</feature>
<dbReference type="GO" id="GO:0005886">
    <property type="term" value="C:plasma membrane"/>
    <property type="evidence" value="ECO:0007669"/>
    <property type="project" value="TreeGrafter"/>
</dbReference>
<feature type="transmembrane region" description="Helical" evidence="2">
    <location>
        <begin position="433"/>
        <end position="458"/>
    </location>
</feature>
<feature type="transmembrane region" description="Helical" evidence="2">
    <location>
        <begin position="332"/>
        <end position="355"/>
    </location>
</feature>
<organism evidence="3 4">
    <name type="scientific">Streptomyces clavuligerus</name>
    <dbReference type="NCBI Taxonomy" id="1901"/>
    <lineage>
        <taxon>Bacteria</taxon>
        <taxon>Bacillati</taxon>
        <taxon>Actinomycetota</taxon>
        <taxon>Actinomycetes</taxon>
        <taxon>Kitasatosporales</taxon>
        <taxon>Streptomycetaceae</taxon>
        <taxon>Streptomyces</taxon>
    </lineage>
</organism>
<evidence type="ECO:0000256" key="2">
    <source>
        <dbReference type="SAM" id="Phobius"/>
    </source>
</evidence>
<dbReference type="SUPFAM" id="SSF82714">
    <property type="entry name" value="Multidrug efflux transporter AcrB TolC docking domain, DN and DC subdomains"/>
    <property type="match status" value="1"/>
</dbReference>
<protein>
    <submittedName>
        <fullName evidence="3">Integral membrane efflux protein</fullName>
    </submittedName>
</protein>
<dbReference type="eggNOG" id="COG0841">
    <property type="taxonomic scope" value="Bacteria"/>
</dbReference>
<feature type="region of interest" description="Disordered" evidence="1">
    <location>
        <begin position="1020"/>
        <end position="1046"/>
    </location>
</feature>
<sequence>MSWLSKFSLLHRTLVGLMSIVAIVFGAIAIPQLKQQLLPSIELPVVSIVAPYEGASPEVVEKQVVEPLESSLEAVDGLKSVTATASEGNAVIMAGFDYGNVSTKQLVADVQQAVNRARAQLPDTVDPQVFAGSTDDIPTVVLAASSDQDPQTLADRLERVVVPVLEDIDGVGRVTIDGERELQVSVTPDGTRLARAGLTTAALAEALRAGGATVPAGGFSEDGRNRTVQVGGGWTELRQIEELRIAPAPPAKGGPVRLGDIATVRQEPAPAVALTRTNGRASLALLVTMDNNGSAVAISDAVAEELPSLRRDLGAGAELSVVSDQGPAVSKAISGLTTEGGLGLLFAVVVILVFLVSLRSTLVTAVSIPLSIVLALIVLWTRDLSLNMLTLGALTIAIGRVVDDSIVVLENIKRHLGYGEERQSAIVTAVKEVAGAVTASTLTTVAVFLPIGLVGGIVGELFGGFSLTVTAALLASLLVSLTVVPVLSFWFLRAPKDVRGKDPEEARRIAEEKEGRSRLQRGYIPVLRFATRRRVTSLLIAFAILIGTFGLGGLLRTNFFDPGEQEVMSIRQQLPPGTGLDASDAAARKVEKVLDGIDEIETYQVTVGSSGLMAAFGASTGTNRASYQMTLKDAGEYERVRDRIEDGLTKLDGIGDTTVSMGDGLANQDLKVVVKAADPATLERATEAVRQEVAGLDDVDDVESDLAQSVPRIAVRGTARAAGAGFTEATLGMAVAQAVRGTPSGKAVLDDTERDVVITSAKPARTLQELRNLRIGPARLSDIATVELKPGPVSRTRIDGSRAATVTARPTGDNTGAVSSRLQSAIASLDLPKGAEASIGGVSEDQEEAFTALGIAMLAAIAIVFMLLVAAFRSLVQPLILLVSIPFAATGAIGGLLVTDTALGVPALIGMLMLIGIVVTNAIVLIDLINQYRAQGHGVVDAVIEGGRHRLRPILMTALATIFALLPMALGVTGEGGFIAKPLAVVVIGGLLTSTLLTLLLVPTLYAMVELRKERRAARKAAKRAAGEAPGETPERVSGEAGPAGA</sequence>
<evidence type="ECO:0000256" key="1">
    <source>
        <dbReference type="SAM" id="MobiDB-lite"/>
    </source>
</evidence>
<dbReference type="Proteomes" id="UP000002357">
    <property type="component" value="Chromosome"/>
</dbReference>
<keyword evidence="4" id="KW-1185">Reference proteome</keyword>
<dbReference type="STRING" id="1901.BB341_21215"/>
<feature type="transmembrane region" description="Helical" evidence="2">
    <location>
        <begin position="904"/>
        <end position="926"/>
    </location>
</feature>
<dbReference type="KEGG" id="sclf:BB341_21215"/>
<proteinExistence type="predicted"/>
<dbReference type="SUPFAM" id="SSF82866">
    <property type="entry name" value="Multidrug efflux transporter AcrB transmembrane domain"/>
    <property type="match status" value="2"/>
</dbReference>
<dbReference type="GeneID" id="93731985"/>
<dbReference type="GO" id="GO:0042910">
    <property type="term" value="F:xenobiotic transmembrane transporter activity"/>
    <property type="evidence" value="ECO:0007669"/>
    <property type="project" value="TreeGrafter"/>
</dbReference>
<dbReference type="Gene3D" id="3.30.70.1320">
    <property type="entry name" value="Multidrug efflux transporter AcrB pore domain like"/>
    <property type="match status" value="1"/>
</dbReference>
<dbReference type="SUPFAM" id="SSF82693">
    <property type="entry name" value="Multidrug efflux transporter AcrB pore domain, PN1, PN2, PC1 and PC2 subdomains"/>
    <property type="match status" value="3"/>
</dbReference>
<feature type="transmembrane region" description="Helical" evidence="2">
    <location>
        <begin position="535"/>
        <end position="555"/>
    </location>
</feature>
<reference evidence="3 4" key="1">
    <citation type="journal article" date="2010" name="Genome Biol. Evol.">
        <title>The sequence of a 1.8-mb bacterial linear plasmid reveals a rich evolutionary reservoir of secondary metabolic pathways.</title>
        <authorList>
            <person name="Medema M.H."/>
            <person name="Trefzer A."/>
            <person name="Kovalchuk A."/>
            <person name="van den Berg M."/>
            <person name="Mueller U."/>
            <person name="Heijne W."/>
            <person name="Wu L."/>
            <person name="Alam M.T."/>
            <person name="Ronning C.M."/>
            <person name="Nierman W.C."/>
            <person name="Bovenberg R.A.L."/>
            <person name="Breitling R."/>
            <person name="Takano E."/>
        </authorList>
    </citation>
    <scope>NUCLEOTIDE SEQUENCE [LARGE SCALE GENOMIC DNA]</scope>
    <source>
        <strain evidence="4">ATCC 27064 / DSM 738 / JCM 4710 / NBRC 13307 / NCIMB 12785 / NRRL 3585 / VKM Ac-602</strain>
    </source>
</reference>
<dbReference type="Gene3D" id="1.20.1640.10">
    <property type="entry name" value="Multidrug efflux transporter AcrB transmembrane domain"/>
    <property type="match status" value="2"/>
</dbReference>
<keyword evidence="2" id="KW-1133">Transmembrane helix</keyword>
<dbReference type="PANTHER" id="PTHR32063:SF0">
    <property type="entry name" value="SWARMING MOTILITY PROTEIN SWRC"/>
    <property type="match status" value="1"/>
</dbReference>
<dbReference type="Pfam" id="PF00873">
    <property type="entry name" value="ACR_tran"/>
    <property type="match status" value="1"/>
</dbReference>
<feature type="transmembrane region" description="Helical" evidence="2">
    <location>
        <begin position="984"/>
        <end position="1009"/>
    </location>
</feature>
<accession>B5GUY9</accession>
<evidence type="ECO:0000313" key="4">
    <source>
        <dbReference type="Proteomes" id="UP000002357"/>
    </source>
</evidence>
<feature type="transmembrane region" description="Helical" evidence="2">
    <location>
        <begin position="362"/>
        <end position="380"/>
    </location>
</feature>
<feature type="transmembrane region" description="Helical" evidence="2">
    <location>
        <begin position="849"/>
        <end position="872"/>
    </location>
</feature>
<dbReference type="PRINTS" id="PR00702">
    <property type="entry name" value="ACRIFLAVINRP"/>
</dbReference>
<dbReference type="AlphaFoldDB" id="B5GUY9"/>
<dbReference type="RefSeq" id="WP_003955651.1">
    <property type="nucleotide sequence ID" value="NZ_CM000913.1"/>
</dbReference>
<keyword evidence="2" id="KW-0472">Membrane</keyword>